<accession>A0A0H3HEK6</accession>
<sequence length="64" mass="7041">MVHSCTLTNWESELLFEVQARHLKLLRIKAGRAESDKARLHAEMDSLLAGLIAIDPARAAVLCG</sequence>
<evidence type="ECO:0000313" key="1">
    <source>
        <dbReference type="EMBL" id="AEX06904.1"/>
    </source>
</evidence>
<dbReference type="EMBL" id="CP003218">
    <property type="protein sequence ID" value="AEX06904.1"/>
    <property type="molecule type" value="Genomic_DNA"/>
</dbReference>
<proteinExistence type="predicted"/>
<gene>
    <name evidence="1" type="ordered locus">KOX_25965</name>
</gene>
<dbReference type="KEGG" id="kox:KOX_25965"/>
<dbReference type="HOGENOM" id="CLU_2861831_0_0_6"/>
<dbReference type="Proteomes" id="UP000007843">
    <property type="component" value="Chromosome"/>
</dbReference>
<dbReference type="AlphaFoldDB" id="A0A0H3HEK6"/>
<dbReference type="RefSeq" id="WP_014230189.1">
    <property type="nucleotide sequence ID" value="NC_016612.1"/>
</dbReference>
<name>A0A0H3HEK6_KLEM8</name>
<organism evidence="1 2">
    <name type="scientific">Klebsiella michiganensis (strain ATCC 8724 / DSM 4798 / JCM 20051 / NBRC 3318 / NRRL B-199 / KCTC 1686 / BUCSAV 143 / CCM 1901)</name>
    <dbReference type="NCBI Taxonomy" id="1006551"/>
    <lineage>
        <taxon>Bacteria</taxon>
        <taxon>Pseudomonadati</taxon>
        <taxon>Pseudomonadota</taxon>
        <taxon>Gammaproteobacteria</taxon>
        <taxon>Enterobacterales</taxon>
        <taxon>Enterobacteriaceae</taxon>
        <taxon>Klebsiella/Raoultella group</taxon>
        <taxon>Klebsiella</taxon>
    </lineage>
</organism>
<reference evidence="1 2" key="1">
    <citation type="journal article" date="2012" name="J. Bacteriol.">
        <title>Complete genome sequence of Klebsiella oxytoca KCTC 1686, used in production of 2,3-butanediol.</title>
        <authorList>
            <person name="Shin S.H."/>
            <person name="Kim S."/>
            <person name="Kim J.Y."/>
            <person name="Lee S."/>
            <person name="Um Y."/>
            <person name="Oh M.K."/>
            <person name="Kim Y.R."/>
            <person name="Lee J."/>
            <person name="Yang K.S."/>
        </authorList>
    </citation>
    <scope>NUCLEOTIDE SEQUENCE [LARGE SCALE GENOMIC DNA]</scope>
    <source>
        <strain evidence="2">ATCC 8724 / DSM 4798 / JCM 20051 / NBRC 3318 / NRRL B-199 / KCTC 1686</strain>
    </source>
</reference>
<protein>
    <submittedName>
        <fullName evidence="1">Uncharacterized protein</fullName>
    </submittedName>
</protein>
<evidence type="ECO:0000313" key="2">
    <source>
        <dbReference type="Proteomes" id="UP000007843"/>
    </source>
</evidence>